<evidence type="ECO:0000313" key="1">
    <source>
        <dbReference type="EMBL" id="KAG6414115.1"/>
    </source>
</evidence>
<comment type="caution">
    <text evidence="1">The sequence shown here is derived from an EMBL/GenBank/DDBJ whole genome shotgun (WGS) entry which is preliminary data.</text>
</comment>
<dbReference type="AlphaFoldDB" id="A0A8X8XHX3"/>
<dbReference type="SUPFAM" id="SSF48371">
    <property type="entry name" value="ARM repeat"/>
    <property type="match status" value="1"/>
</dbReference>
<dbReference type="PANTHER" id="PTHR46087">
    <property type="entry name" value="PUTATIVE, EXPRESSED-RELATED"/>
    <property type="match status" value="1"/>
</dbReference>
<dbReference type="InterPro" id="IPR055296">
    <property type="entry name" value="SRL2-like"/>
</dbReference>
<dbReference type="InterPro" id="IPR009515">
    <property type="entry name" value="DUF1138"/>
</dbReference>
<dbReference type="InterPro" id="IPR016024">
    <property type="entry name" value="ARM-type_fold"/>
</dbReference>
<reference evidence="1" key="2">
    <citation type="submission" date="2020-08" db="EMBL/GenBank/DDBJ databases">
        <title>Plant Genome Project.</title>
        <authorList>
            <person name="Zhang R.-G."/>
        </authorList>
    </citation>
    <scope>NUCLEOTIDE SEQUENCE</scope>
    <source>
        <strain evidence="1">Huo1</strain>
        <tissue evidence="1">Leaf</tissue>
    </source>
</reference>
<protein>
    <submittedName>
        <fullName evidence="1">Uncharacterized protein</fullName>
    </submittedName>
</protein>
<dbReference type="EMBL" id="PNBA02000009">
    <property type="protein sequence ID" value="KAG6414115.1"/>
    <property type="molecule type" value="Genomic_DNA"/>
</dbReference>
<accession>A0A8X8XHX3</accession>
<reference evidence="1" key="1">
    <citation type="submission" date="2018-01" db="EMBL/GenBank/DDBJ databases">
        <authorList>
            <person name="Mao J.F."/>
        </authorList>
    </citation>
    <scope>NUCLEOTIDE SEQUENCE</scope>
    <source>
        <strain evidence="1">Huo1</strain>
        <tissue evidence="1">Leaf</tissue>
    </source>
</reference>
<name>A0A8X8XHX3_SALSN</name>
<sequence>MSYQTSGLLSTGIGLKGGREVVNMGVVSGVVSRHVLPACGNLCFFCPSMRPRSRQPVKRYKKLISDIFPKSQDEEPNDRKIGKLCEYAVRNPFRIPKIASSLEQKCYRELRNENFHAVKIVMCIYRKLISSCREQMPLFANSLMTIVQTLLDQPNSEDVILIGCQSLFVFVNNQNDGTYMFTLDGFIPRLCELAQDVGEDDKVLHLRAACLQTLSAMVWFMGENSHISAEFNKKITEAKARTRIPTKQVGWKKLVKLRGILYRRFPLGKWEDSKNPCFWSRVCLHNMATLGKEATTMRRVMESLFRYFDNGNMWPIKDGIALPVLKDVQLLMEDSGQNSHFLLSILVKHLDHKNVLKQPEIQLDIVQVVTVLAHMSKVQSSVAIVSAVSDIMRHLRKSIHNRLDDANLGEDLVNWNKKFHEAVDECFIELSSKVGDAGLILDVMASMLENIPGINAFPDALFHQLLPAMLHPDHDTSIGAHQIFSVVLVPSSIAPQSDHVVSDSKKNVLYPRTLSRTVSVFSSSGALFDKMKHQRVELNQEKPSGDVGQGNNTSGVLNRIKSGYSRVQSFKPTAPNADATTKSSKQMDAVPLRLSSHQINLLLTSIWVQSVAPENLPEDYVALAHTYSLMLLFSRAKTSYLDTLVRSFQMAFSLRDVSLAAEGVLPPSRCRSLFVLATSMIFFASKAYNIIPVADRVKSMLTSKVIDPFLSLVDDSKLQTNETRKVVYGSQDDDVSALKCLSETKIYDEQTTASLTALIVKSLDNLPESEVSSTREQLLKDFVPDSLEGPWLGDYMEGRHMNKASLSGDKSFDKVDSMFVTDDDAFPESVGTEKQNMQLAVQNPNLISVDQLLLSVLETSTNVGRMSVCTAQDASYKEMANHCETLLMGKQQKMSNLISAHHKPGPLMAIAALGESKAAPPQGWSRAVHNRSSERVQAAISKPIRQLLEGGWMLIGPRLVSMIVYDRHDFDVLRVLVKKMSAKYIIGAGFGSVGIAYICDGLVSDAKIFGGSTPSTITNKEWGRETDRKMEAWPRTAGPPVVMNPISRQNFIVKTATAADE</sequence>
<dbReference type="Proteomes" id="UP000298416">
    <property type="component" value="Unassembled WGS sequence"/>
</dbReference>
<organism evidence="1">
    <name type="scientific">Salvia splendens</name>
    <name type="common">Scarlet sage</name>
    <dbReference type="NCBI Taxonomy" id="180675"/>
    <lineage>
        <taxon>Eukaryota</taxon>
        <taxon>Viridiplantae</taxon>
        <taxon>Streptophyta</taxon>
        <taxon>Embryophyta</taxon>
        <taxon>Tracheophyta</taxon>
        <taxon>Spermatophyta</taxon>
        <taxon>Magnoliopsida</taxon>
        <taxon>eudicotyledons</taxon>
        <taxon>Gunneridae</taxon>
        <taxon>Pentapetalae</taxon>
        <taxon>asterids</taxon>
        <taxon>lamiids</taxon>
        <taxon>Lamiales</taxon>
        <taxon>Lamiaceae</taxon>
        <taxon>Nepetoideae</taxon>
        <taxon>Mentheae</taxon>
        <taxon>Salviinae</taxon>
        <taxon>Salvia</taxon>
        <taxon>Salvia subgen. Calosphace</taxon>
        <taxon>core Calosphace</taxon>
    </lineage>
</organism>
<evidence type="ECO:0000313" key="2">
    <source>
        <dbReference type="Proteomes" id="UP000298416"/>
    </source>
</evidence>
<dbReference type="Pfam" id="PF21052">
    <property type="entry name" value="EFR3_ARM"/>
    <property type="match status" value="1"/>
</dbReference>
<proteinExistence type="predicted"/>
<dbReference type="PANTHER" id="PTHR46087:SF9">
    <property type="entry name" value="ARM REPEAT SUPERFAMILY PROTEIN"/>
    <property type="match status" value="1"/>
</dbReference>
<dbReference type="Pfam" id="PF06592">
    <property type="entry name" value="DUF1138"/>
    <property type="match status" value="1"/>
</dbReference>
<gene>
    <name evidence="1" type="ORF">SASPL_126833</name>
</gene>
<dbReference type="InterPro" id="IPR049152">
    <property type="entry name" value="EFR3-like_ARM"/>
</dbReference>
<keyword evidence="2" id="KW-1185">Reference proteome</keyword>